<dbReference type="OrthoDB" id="386449at2759"/>
<evidence type="ECO:0000259" key="9">
    <source>
        <dbReference type="PROSITE" id="PS51701"/>
    </source>
</evidence>
<dbReference type="Gene3D" id="2.60.40.2860">
    <property type="match status" value="1"/>
</dbReference>
<dbReference type="SMART" id="SM00970">
    <property type="entry name" value="s48_45"/>
    <property type="match status" value="1"/>
</dbReference>
<keyword evidence="4" id="KW-0732">Signal</keyword>
<protein>
    <submittedName>
        <fullName evidence="10">Pf52-like protein</fullName>
    </submittedName>
</protein>
<dbReference type="PROSITE" id="PS51701">
    <property type="entry name" value="6_CYS"/>
    <property type="match status" value="1"/>
</dbReference>
<proteinExistence type="predicted"/>
<dbReference type="Proteomes" id="UP000006319">
    <property type="component" value="Chromosome 3"/>
</dbReference>
<organism evidence="10 11">
    <name type="scientific">Plasmodium cynomolgi (strain B)</name>
    <dbReference type="NCBI Taxonomy" id="1120755"/>
    <lineage>
        <taxon>Eukaryota</taxon>
        <taxon>Sar</taxon>
        <taxon>Alveolata</taxon>
        <taxon>Apicomplexa</taxon>
        <taxon>Aconoidasida</taxon>
        <taxon>Haemosporida</taxon>
        <taxon>Plasmodiidae</taxon>
        <taxon>Plasmodium</taxon>
        <taxon>Plasmodium (Plasmodium)</taxon>
    </lineage>
</organism>
<dbReference type="GO" id="GO:0009986">
    <property type="term" value="C:cell surface"/>
    <property type="evidence" value="ECO:0007669"/>
    <property type="project" value="UniProtKB-SubCell"/>
</dbReference>
<evidence type="ECO:0000256" key="7">
    <source>
        <dbReference type="ARBA" id="ARBA00023180"/>
    </source>
</evidence>
<evidence type="ECO:0000313" key="11">
    <source>
        <dbReference type="Proteomes" id="UP000006319"/>
    </source>
</evidence>
<dbReference type="KEGG" id="pcy:PCYB_031230"/>
<keyword evidence="3" id="KW-1003">Cell membrane</keyword>
<evidence type="ECO:0000256" key="6">
    <source>
        <dbReference type="ARBA" id="ARBA00023157"/>
    </source>
</evidence>
<reference evidence="10 11" key="1">
    <citation type="journal article" date="2012" name="Nat. Genet.">
        <title>Plasmodium cynomolgi genome sequences provide insight into Plasmodium vivax and the monkey malaria clade.</title>
        <authorList>
            <person name="Tachibana S."/>
            <person name="Sullivan S.A."/>
            <person name="Kawai S."/>
            <person name="Nakamura S."/>
            <person name="Kim H.R."/>
            <person name="Goto N."/>
            <person name="Arisue N."/>
            <person name="Palacpac N.M.Q."/>
            <person name="Honma H."/>
            <person name="Yagi M."/>
            <person name="Tougan T."/>
            <person name="Katakai Y."/>
            <person name="Kaneko O."/>
            <person name="Mita T."/>
            <person name="Kita K."/>
            <person name="Yasutomi Y."/>
            <person name="Sutton P.L."/>
            <person name="Shakhbatyan R."/>
            <person name="Horii T."/>
            <person name="Yasunaga T."/>
            <person name="Barnwell J.W."/>
            <person name="Escalante A.A."/>
            <person name="Carlton J.M."/>
            <person name="Tanabe K."/>
        </authorList>
    </citation>
    <scope>NUCLEOTIDE SEQUENCE [LARGE SCALE GENOMIC DNA]</scope>
    <source>
        <strain evidence="10 11">B</strain>
    </source>
</reference>
<evidence type="ECO:0000256" key="3">
    <source>
        <dbReference type="ARBA" id="ARBA00022475"/>
    </source>
</evidence>
<keyword evidence="7" id="KW-0325">Glycoprotein</keyword>
<evidence type="ECO:0000256" key="4">
    <source>
        <dbReference type="ARBA" id="ARBA00022729"/>
    </source>
</evidence>
<dbReference type="InterPro" id="IPR010884">
    <property type="entry name" value="6_CYS_dom"/>
</dbReference>
<dbReference type="EMBL" id="DF157095">
    <property type="protein sequence ID" value="GAB64710.1"/>
    <property type="molecule type" value="Genomic_DNA"/>
</dbReference>
<dbReference type="RefSeq" id="XP_004220841.1">
    <property type="nucleotide sequence ID" value="XM_004220793.1"/>
</dbReference>
<feature type="non-terminal residue" evidence="10">
    <location>
        <position position="1"/>
    </location>
</feature>
<evidence type="ECO:0000256" key="2">
    <source>
        <dbReference type="ARBA" id="ARBA00004241"/>
    </source>
</evidence>
<dbReference type="GO" id="GO:0005886">
    <property type="term" value="C:plasma membrane"/>
    <property type="evidence" value="ECO:0007669"/>
    <property type="project" value="UniProtKB-SubCell"/>
</dbReference>
<dbReference type="GeneID" id="14691231"/>
<dbReference type="InterPro" id="IPR038160">
    <property type="entry name" value="6_CYS_dom_sf"/>
</dbReference>
<evidence type="ECO:0000256" key="5">
    <source>
        <dbReference type="ARBA" id="ARBA00023136"/>
    </source>
</evidence>
<dbReference type="VEuPathDB" id="PlasmoDB:PCYB_031230"/>
<feature type="domain" description="6-Cys" evidence="9">
    <location>
        <begin position="19"/>
        <end position="165"/>
    </location>
</feature>
<evidence type="ECO:0000256" key="8">
    <source>
        <dbReference type="SAM" id="MobiDB-lite"/>
    </source>
</evidence>
<keyword evidence="6" id="KW-1015">Disulfide bond</keyword>
<feature type="region of interest" description="Disordered" evidence="8">
    <location>
        <begin position="181"/>
        <end position="206"/>
    </location>
</feature>
<name>K6US13_PLACD</name>
<accession>K6US13</accession>
<dbReference type="Pfam" id="PF07422">
    <property type="entry name" value="s48_45"/>
    <property type="match status" value="1"/>
</dbReference>
<evidence type="ECO:0000256" key="1">
    <source>
        <dbReference type="ARBA" id="ARBA00004236"/>
    </source>
</evidence>
<keyword evidence="5" id="KW-0472">Membrane</keyword>
<keyword evidence="11" id="KW-1185">Reference proteome</keyword>
<evidence type="ECO:0000313" key="10">
    <source>
        <dbReference type="EMBL" id="GAB64710.1"/>
    </source>
</evidence>
<dbReference type="AlphaFoldDB" id="K6US13"/>
<gene>
    <name evidence="10" type="ORF">PCYB_031230</name>
</gene>
<comment type="subcellular location">
    <subcellularLocation>
        <location evidence="1">Cell membrane</location>
    </subcellularLocation>
    <subcellularLocation>
        <location evidence="2">Cell surface</location>
    </subcellularLocation>
</comment>
<sequence>SKQKAYMLNLQIAKNEKINVKGCNFYYADEEGEQNENSLEKSVNVKYKNVCSVDVHANDVVSLRCRVHNRYSNVVVNPALCFHVVLNDNNKEVQISGVFNGAKVIPRLATYVHDPMMPKFLSYLVVPPQINETLKVHCSCSITDNVEDISYTGTISLNFIKTDKLHPVMEENDAEYSNRWKNRINGNEGEDGGNRNNLAPRYGENDARSSSVVTGLLAVLLLCLF</sequence>